<evidence type="ECO:0000256" key="3">
    <source>
        <dbReference type="HAMAP-Rule" id="MF_01459"/>
    </source>
</evidence>
<feature type="region of interest" description="Disordered" evidence="4">
    <location>
        <begin position="173"/>
        <end position="212"/>
    </location>
</feature>
<dbReference type="EMBL" id="BA000045">
    <property type="protein sequence ID" value="BAC89555.1"/>
    <property type="molecule type" value="Genomic_DNA"/>
</dbReference>
<dbReference type="Gene3D" id="2.40.128.20">
    <property type="match status" value="1"/>
</dbReference>
<dbReference type="RefSeq" id="WP_011141613.1">
    <property type="nucleotide sequence ID" value="NC_005125.1"/>
</dbReference>
<dbReference type="Pfam" id="PF09367">
    <property type="entry name" value="CpeS"/>
    <property type="match status" value="1"/>
</dbReference>
<proteinExistence type="inferred from homology"/>
<dbReference type="HOGENOM" id="CLU_096258_0_0_3"/>
<evidence type="ECO:0000256" key="1">
    <source>
        <dbReference type="ARBA" id="ARBA00010681"/>
    </source>
</evidence>
<dbReference type="KEGG" id="gvi:glr1614"/>
<dbReference type="EC" id="4.-.-.-" evidence="3"/>
<accession>Q7NK66</accession>
<dbReference type="eggNOG" id="ENOG50304XR">
    <property type="taxonomic scope" value="Bacteria"/>
</dbReference>
<comment type="function">
    <text evidence="3">Covalently attaches a chromophore to Cys residue(s) of phycobiliproteins.</text>
</comment>
<dbReference type="CDD" id="cd19433">
    <property type="entry name" value="lipocalin_CpcS-CpeS"/>
    <property type="match status" value="1"/>
</dbReference>
<dbReference type="InParanoid" id="Q7NK66"/>
<protein>
    <recommendedName>
        <fullName evidence="3">Chromophore lyase CpcS/CpeS</fullName>
        <ecNumber evidence="3">4.-.-.-</ecNumber>
    </recommendedName>
</protein>
<evidence type="ECO:0000313" key="5">
    <source>
        <dbReference type="EMBL" id="BAC89555.1"/>
    </source>
</evidence>
<dbReference type="InterPro" id="IPR012674">
    <property type="entry name" value="Calycin"/>
</dbReference>
<feature type="compositionally biased region" description="Low complexity" evidence="4">
    <location>
        <begin position="174"/>
        <end position="185"/>
    </location>
</feature>
<feature type="compositionally biased region" description="Basic and acidic residues" evidence="4">
    <location>
        <begin position="203"/>
        <end position="212"/>
    </location>
</feature>
<organism evidence="5 6">
    <name type="scientific">Gloeobacter violaceus (strain ATCC 29082 / PCC 7421)</name>
    <dbReference type="NCBI Taxonomy" id="251221"/>
    <lineage>
        <taxon>Bacteria</taxon>
        <taxon>Bacillati</taxon>
        <taxon>Cyanobacteriota</taxon>
        <taxon>Cyanophyceae</taxon>
        <taxon>Gloeobacterales</taxon>
        <taxon>Gloeobacteraceae</taxon>
        <taxon>Gloeobacter</taxon>
    </lineage>
</organism>
<reference evidence="5 6" key="1">
    <citation type="journal article" date="2003" name="DNA Res.">
        <title>Complete genome structure of Gloeobacter violaceus PCC 7421, a cyanobacterium that lacks thylakoids.</title>
        <authorList>
            <person name="Nakamura Y."/>
            <person name="Kaneko T."/>
            <person name="Sato S."/>
            <person name="Mimuro M."/>
            <person name="Miyashita H."/>
            <person name="Tsuchiya T."/>
            <person name="Sasamoto S."/>
            <person name="Watanabe A."/>
            <person name="Kawashima K."/>
            <person name="Kishida Y."/>
            <person name="Kiyokawa C."/>
            <person name="Kohara M."/>
            <person name="Matsumoto M."/>
            <person name="Matsuno A."/>
            <person name="Nakazaki N."/>
            <person name="Shimpo S."/>
            <person name="Takeuchi C."/>
            <person name="Yamada M."/>
            <person name="Tabata S."/>
        </authorList>
    </citation>
    <scope>NUCLEOTIDE SEQUENCE [LARGE SCALE GENOMIC DNA]</scope>
    <source>
        <strain evidence="6">ATCC 29082 / PCC 7421</strain>
    </source>
</reference>
<evidence type="ECO:0000256" key="4">
    <source>
        <dbReference type="SAM" id="MobiDB-lite"/>
    </source>
</evidence>
<dbReference type="OrthoDB" id="554080at2"/>
<evidence type="ECO:0000256" key="2">
    <source>
        <dbReference type="ARBA" id="ARBA00023239"/>
    </source>
</evidence>
<comment type="similarity">
    <text evidence="1 3">Belongs to the CpcS/CpeS biliprotein lyase family.</text>
</comment>
<keyword evidence="6" id="KW-1185">Reference proteome</keyword>
<evidence type="ECO:0000313" key="6">
    <source>
        <dbReference type="Proteomes" id="UP000000557"/>
    </source>
</evidence>
<dbReference type="GO" id="GO:0017006">
    <property type="term" value="P:protein-tetrapyrrole linkage"/>
    <property type="evidence" value="ECO:0007669"/>
    <property type="project" value="UniProtKB-UniRule"/>
</dbReference>
<dbReference type="Proteomes" id="UP000000557">
    <property type="component" value="Chromosome"/>
</dbReference>
<dbReference type="GO" id="GO:0016829">
    <property type="term" value="F:lyase activity"/>
    <property type="evidence" value="ECO:0007669"/>
    <property type="project" value="UniProtKB-KW"/>
</dbReference>
<dbReference type="InterPro" id="IPR018536">
    <property type="entry name" value="CpcS/CpeS"/>
</dbReference>
<dbReference type="HAMAP" id="MF_01459">
    <property type="entry name" value="Chrphore_lyase_CpxS"/>
    <property type="match status" value="1"/>
</dbReference>
<sequence length="212" mass="23032">MARDVIDFFRASAGRWFSQRNRLDLTGRRSEGSRSEVEIACLEADDPRAIELCRLGGIDPDRAAGALLIEWKGALDFDNKTYAGRSLLVSAPDTPGSGEGDLVAQTAAGGEPLVGRFRMGEDDALTLLTRHGAVEIKERLLFASPNLRLRAGVVTGPDGLSVTTFCSEVRRAEAPPAQQPPQTQARTWPSQTNELPDWITEEMANKGDNPEV</sequence>
<gene>
    <name evidence="3" type="primary">cpcS</name>
    <name evidence="5" type="ordered locus">glr1614</name>
</gene>
<dbReference type="EnsemblBacteria" id="BAC89555">
    <property type="protein sequence ID" value="BAC89555"/>
    <property type="gene ID" value="BAC89555"/>
</dbReference>
<dbReference type="STRING" id="251221.gene:10759104"/>
<dbReference type="AlphaFoldDB" id="Q7NK66"/>
<dbReference type="PhylomeDB" id="Q7NK66"/>
<name>Q7NK66_GLOVI</name>
<dbReference type="PATRIC" id="fig|251221.4.peg.1651"/>
<keyword evidence="2 3" id="KW-0456">Lyase</keyword>
<reference evidence="5 6" key="2">
    <citation type="journal article" date="2003" name="DNA Res.">
        <title>Complete genome structure of Gloeobacter violaceus PCC 7421, a cyanobacterium that lacks thylakoids (supplement).</title>
        <authorList>
            <person name="Nakamura Y."/>
            <person name="Kaneko T."/>
            <person name="Sato S."/>
            <person name="Mimuro M."/>
            <person name="Miyashita H."/>
            <person name="Tsuchiya T."/>
            <person name="Sasamoto S."/>
            <person name="Watanabe A."/>
            <person name="Kawashima K."/>
            <person name="Kishida Y."/>
            <person name="Kiyokawa C."/>
            <person name="Kohara M."/>
            <person name="Matsumoto M."/>
            <person name="Matsuno A."/>
            <person name="Nakazaki N."/>
            <person name="Shimpo S."/>
            <person name="Takeuchi C."/>
            <person name="Yamada M."/>
            <person name="Tabata S."/>
        </authorList>
    </citation>
    <scope>NUCLEOTIDE SEQUENCE [LARGE SCALE GENOMIC DNA]</scope>
    <source>
        <strain evidence="6">ATCC 29082 / PCC 7421</strain>
    </source>
</reference>